<comment type="pathway">
    <text evidence="1">Carbohydrate acid metabolism.</text>
</comment>
<proteinExistence type="inferred from homology"/>
<protein>
    <submittedName>
        <fullName evidence="6">2-dehydro-3-deoxyphosphogluconate aldolase / (4S)-4-hydroxy-2-oxoglutarate aldolase</fullName>
    </submittedName>
</protein>
<reference evidence="6 7" key="1">
    <citation type="submission" date="2016-06" db="EMBL/GenBank/DDBJ databases">
        <authorList>
            <person name="Olsen C.W."/>
            <person name="Carey S."/>
            <person name="Hinshaw L."/>
            <person name="Karasin A.I."/>
        </authorList>
    </citation>
    <scope>NUCLEOTIDE SEQUENCE [LARGE SCALE GENOMIC DNA]</scope>
    <source>
        <strain evidence="6 7">LZ-22</strain>
    </source>
</reference>
<sequence length="136" mass="13356">MEQAAEAGATFIVSPGLDAAIVDRARRLGLDILPGAATPTEIMLALSLGLTTAKFFPAGVYGGPAAIKALSAPFGTLAFVPTGGVGPDNLADYLALACVPAVGGSWMVPPAAIAAGDFAGIAELTRSAVDAACATV</sequence>
<keyword evidence="7" id="KW-1185">Reference proteome</keyword>
<evidence type="ECO:0000256" key="4">
    <source>
        <dbReference type="ARBA" id="ARBA00023239"/>
    </source>
</evidence>
<dbReference type="RefSeq" id="WP_245703206.1">
    <property type="nucleotide sequence ID" value="NZ_FMYF01000009.1"/>
</dbReference>
<name>A0A1G6HFX8_9ACTN</name>
<dbReference type="PANTHER" id="PTHR30246:SF1">
    <property type="entry name" value="2-DEHYDRO-3-DEOXY-6-PHOSPHOGALACTONATE ALDOLASE-RELATED"/>
    <property type="match status" value="1"/>
</dbReference>
<dbReference type="STRING" id="1577474.GA0111570_109113"/>
<dbReference type="Gene3D" id="3.20.20.70">
    <property type="entry name" value="Aldolase class I"/>
    <property type="match status" value="1"/>
</dbReference>
<keyword evidence="4" id="KW-0456">Lyase</keyword>
<comment type="subunit">
    <text evidence="3">Homotrimer.</text>
</comment>
<dbReference type="InterPro" id="IPR000887">
    <property type="entry name" value="Aldlse_KDPG_KHG"/>
</dbReference>
<evidence type="ECO:0000256" key="5">
    <source>
        <dbReference type="ARBA" id="ARBA00023277"/>
    </source>
</evidence>
<keyword evidence="5" id="KW-0119">Carbohydrate metabolism</keyword>
<accession>A0A1G6HFX8</accession>
<dbReference type="AlphaFoldDB" id="A0A1G6HFX8"/>
<evidence type="ECO:0000313" key="6">
    <source>
        <dbReference type="EMBL" id="SDB93152.1"/>
    </source>
</evidence>
<gene>
    <name evidence="6" type="ORF">GA0111570_109113</name>
</gene>
<evidence type="ECO:0000313" key="7">
    <source>
        <dbReference type="Proteomes" id="UP000199086"/>
    </source>
</evidence>
<evidence type="ECO:0000256" key="1">
    <source>
        <dbReference type="ARBA" id="ARBA00004761"/>
    </source>
</evidence>
<organism evidence="6 7">
    <name type="scientific">Raineyella antarctica</name>
    <dbReference type="NCBI Taxonomy" id="1577474"/>
    <lineage>
        <taxon>Bacteria</taxon>
        <taxon>Bacillati</taxon>
        <taxon>Actinomycetota</taxon>
        <taxon>Actinomycetes</taxon>
        <taxon>Propionibacteriales</taxon>
        <taxon>Propionibacteriaceae</taxon>
        <taxon>Raineyella</taxon>
    </lineage>
</organism>
<dbReference type="PANTHER" id="PTHR30246">
    <property type="entry name" value="2-KETO-3-DEOXY-6-PHOSPHOGLUCONATE ALDOLASE"/>
    <property type="match status" value="1"/>
</dbReference>
<dbReference type="EMBL" id="FMYF01000009">
    <property type="protein sequence ID" value="SDB93152.1"/>
    <property type="molecule type" value="Genomic_DNA"/>
</dbReference>
<dbReference type="GO" id="GO:0016829">
    <property type="term" value="F:lyase activity"/>
    <property type="evidence" value="ECO:0007669"/>
    <property type="project" value="UniProtKB-KW"/>
</dbReference>
<dbReference type="SUPFAM" id="SSF51569">
    <property type="entry name" value="Aldolase"/>
    <property type="match status" value="1"/>
</dbReference>
<evidence type="ECO:0000256" key="2">
    <source>
        <dbReference type="ARBA" id="ARBA00006906"/>
    </source>
</evidence>
<evidence type="ECO:0000256" key="3">
    <source>
        <dbReference type="ARBA" id="ARBA00011233"/>
    </source>
</evidence>
<comment type="similarity">
    <text evidence="2">Belongs to the KHG/KDPG aldolase family.</text>
</comment>
<dbReference type="Pfam" id="PF01081">
    <property type="entry name" value="Aldolase"/>
    <property type="match status" value="1"/>
</dbReference>
<dbReference type="CDD" id="cd00452">
    <property type="entry name" value="KDPG_aldolase"/>
    <property type="match status" value="1"/>
</dbReference>
<dbReference type="InterPro" id="IPR013785">
    <property type="entry name" value="Aldolase_TIM"/>
</dbReference>
<dbReference type="Proteomes" id="UP000199086">
    <property type="component" value="Unassembled WGS sequence"/>
</dbReference>